<dbReference type="InterPro" id="IPR000157">
    <property type="entry name" value="TIR_dom"/>
</dbReference>
<dbReference type="InterPro" id="IPR034249">
    <property type="entry name" value="MyD88_Death"/>
</dbReference>
<dbReference type="PANTHER" id="PTHR15079:SF3">
    <property type="entry name" value="MYELOID DIFFERENTIATION PRIMARY RESPONSE PROTEIN MYD88"/>
    <property type="match status" value="1"/>
</dbReference>
<dbReference type="SMART" id="SM00255">
    <property type="entry name" value="TIR"/>
    <property type="match status" value="1"/>
</dbReference>
<comment type="caution">
    <text evidence="10">The sequence shown here is derived from an EMBL/GenBank/DDBJ whole genome shotgun (WGS) entry which is preliminary data.</text>
</comment>
<keyword evidence="2 7" id="KW-0963">Cytoplasm</keyword>
<dbReference type="GO" id="GO:0034142">
    <property type="term" value="P:toll-like receptor 4 signaling pathway"/>
    <property type="evidence" value="ECO:0007669"/>
    <property type="project" value="TreeGrafter"/>
</dbReference>
<dbReference type="AlphaFoldDB" id="A0A9D3S1E6"/>
<keyword evidence="11" id="KW-1185">Reference proteome</keyword>
<dbReference type="GO" id="GO:0070976">
    <property type="term" value="F:TIR domain binding"/>
    <property type="evidence" value="ECO:0007669"/>
    <property type="project" value="InterPro"/>
</dbReference>
<evidence type="ECO:0000256" key="1">
    <source>
        <dbReference type="ARBA" id="ARBA00004496"/>
    </source>
</evidence>
<evidence type="ECO:0000256" key="3">
    <source>
        <dbReference type="ARBA" id="ARBA00022588"/>
    </source>
</evidence>
<keyword evidence="5 7" id="KW-0395">Inflammatory response</keyword>
<dbReference type="GO" id="GO:0005886">
    <property type="term" value="C:plasma membrane"/>
    <property type="evidence" value="ECO:0007669"/>
    <property type="project" value="TreeGrafter"/>
</dbReference>
<dbReference type="SUPFAM" id="SSF52200">
    <property type="entry name" value="Toll/Interleukin receptor TIR domain"/>
    <property type="match status" value="1"/>
</dbReference>
<evidence type="ECO:0000256" key="6">
    <source>
        <dbReference type="ARBA" id="ARBA00054956"/>
    </source>
</evidence>
<keyword evidence="3" id="KW-0399">Innate immunity</keyword>
<dbReference type="Pfam" id="PF00531">
    <property type="entry name" value="Death"/>
    <property type="match status" value="1"/>
</dbReference>
<protein>
    <recommendedName>
        <fullName evidence="7">Myeloid differentiation primary response protein MyD88</fullName>
    </recommendedName>
</protein>
<dbReference type="GO" id="GO:0008063">
    <property type="term" value="P:Toll signaling pathway"/>
    <property type="evidence" value="ECO:0007669"/>
    <property type="project" value="TreeGrafter"/>
</dbReference>
<evidence type="ECO:0000256" key="5">
    <source>
        <dbReference type="ARBA" id="ARBA00023198"/>
    </source>
</evidence>
<dbReference type="FunFam" id="3.40.50.10140:FF:000005">
    <property type="entry name" value="Myeloid differentiation primary response protein MyD88"/>
    <property type="match status" value="1"/>
</dbReference>
<dbReference type="GO" id="GO:0002755">
    <property type="term" value="P:MyD88-dependent toll-like receptor signaling pathway"/>
    <property type="evidence" value="ECO:0007669"/>
    <property type="project" value="InterPro"/>
</dbReference>
<dbReference type="GO" id="GO:0050830">
    <property type="term" value="P:defense response to Gram-positive bacterium"/>
    <property type="evidence" value="ECO:0007669"/>
    <property type="project" value="TreeGrafter"/>
</dbReference>
<name>A0A9D3S1E6_ANGAN</name>
<dbReference type="GO" id="GO:0045087">
    <property type="term" value="P:innate immune response"/>
    <property type="evidence" value="ECO:0007669"/>
    <property type="project" value="UniProtKB-KW"/>
</dbReference>
<dbReference type="CDD" id="cd08312">
    <property type="entry name" value="Death_MyD88"/>
    <property type="match status" value="1"/>
</dbReference>
<comment type="function">
    <text evidence="6 7">Adapter protein involved in the Toll-like receptor and IL-1 receptor signaling pathway in the innate immune response.</text>
</comment>
<dbReference type="GO" id="GO:0035325">
    <property type="term" value="F:Toll-like receptor binding"/>
    <property type="evidence" value="ECO:0007669"/>
    <property type="project" value="TreeGrafter"/>
</dbReference>
<proteinExistence type="predicted"/>
<evidence type="ECO:0000256" key="4">
    <source>
        <dbReference type="ARBA" id="ARBA00022859"/>
    </source>
</evidence>
<organism evidence="10 11">
    <name type="scientific">Anguilla anguilla</name>
    <name type="common">European freshwater eel</name>
    <name type="synonym">Muraena anguilla</name>
    <dbReference type="NCBI Taxonomy" id="7936"/>
    <lineage>
        <taxon>Eukaryota</taxon>
        <taxon>Metazoa</taxon>
        <taxon>Chordata</taxon>
        <taxon>Craniata</taxon>
        <taxon>Vertebrata</taxon>
        <taxon>Euteleostomi</taxon>
        <taxon>Actinopterygii</taxon>
        <taxon>Neopterygii</taxon>
        <taxon>Teleostei</taxon>
        <taxon>Anguilliformes</taxon>
        <taxon>Anguillidae</taxon>
        <taxon>Anguilla</taxon>
    </lineage>
</organism>
<dbReference type="SUPFAM" id="SSF47986">
    <property type="entry name" value="DEATH domain"/>
    <property type="match status" value="1"/>
</dbReference>
<dbReference type="GO" id="GO:0043123">
    <property type="term" value="P:positive regulation of canonical NF-kappaB signal transduction"/>
    <property type="evidence" value="ECO:0007669"/>
    <property type="project" value="InterPro"/>
</dbReference>
<dbReference type="PROSITE" id="PS50104">
    <property type="entry name" value="TIR"/>
    <property type="match status" value="1"/>
</dbReference>
<dbReference type="InterPro" id="IPR000488">
    <property type="entry name" value="Death_dom"/>
</dbReference>
<evidence type="ECO:0000313" key="10">
    <source>
        <dbReference type="EMBL" id="KAG5851023.1"/>
    </source>
</evidence>
<dbReference type="SMART" id="SM00005">
    <property type="entry name" value="DEATH"/>
    <property type="match status" value="1"/>
</dbReference>
<dbReference type="PANTHER" id="PTHR15079">
    <property type="entry name" value="MYD88"/>
    <property type="match status" value="1"/>
</dbReference>
<comment type="subcellular location">
    <subcellularLocation>
        <location evidence="1 7">Cytoplasm</location>
    </subcellularLocation>
</comment>
<gene>
    <name evidence="10" type="ORF">ANANG_G00088610</name>
</gene>
<keyword evidence="4 7" id="KW-0391">Immunity</keyword>
<accession>A0A9D3S1E6</accession>
<feature type="domain" description="TIR" evidence="9">
    <location>
        <begin position="145"/>
        <end position="279"/>
    </location>
</feature>
<dbReference type="EMBL" id="JAFIRN010000004">
    <property type="protein sequence ID" value="KAG5851023.1"/>
    <property type="molecule type" value="Genomic_DNA"/>
</dbReference>
<dbReference type="Gene3D" id="1.10.533.10">
    <property type="entry name" value="Death Domain, Fas"/>
    <property type="match status" value="1"/>
</dbReference>
<evidence type="ECO:0000259" key="9">
    <source>
        <dbReference type="PROSITE" id="PS50104"/>
    </source>
</evidence>
<dbReference type="PIRSF" id="PIRSF037756">
    <property type="entry name" value="MyD88"/>
    <property type="match status" value="1"/>
</dbReference>
<dbReference type="PROSITE" id="PS50017">
    <property type="entry name" value="DEATH_DOMAIN"/>
    <property type="match status" value="1"/>
</dbReference>
<reference evidence="10" key="1">
    <citation type="submission" date="2021-01" db="EMBL/GenBank/DDBJ databases">
        <title>A chromosome-scale assembly of European eel, Anguilla anguilla.</title>
        <authorList>
            <person name="Henkel C."/>
            <person name="Jong-Raadsen S.A."/>
            <person name="Dufour S."/>
            <person name="Weltzien F.-A."/>
            <person name="Palstra A.P."/>
            <person name="Pelster B."/>
            <person name="Spaink H.P."/>
            <person name="Van Den Thillart G.E."/>
            <person name="Jansen H."/>
            <person name="Zahm M."/>
            <person name="Klopp C."/>
            <person name="Cedric C."/>
            <person name="Louis A."/>
            <person name="Berthelot C."/>
            <person name="Parey E."/>
            <person name="Roest Crollius H."/>
            <person name="Montfort J."/>
            <person name="Robinson-Rechavi M."/>
            <person name="Bucao C."/>
            <person name="Bouchez O."/>
            <person name="Gislard M."/>
            <person name="Lluch J."/>
            <person name="Milhes M."/>
            <person name="Lampietro C."/>
            <person name="Lopez Roques C."/>
            <person name="Donnadieu C."/>
            <person name="Braasch I."/>
            <person name="Desvignes T."/>
            <person name="Postlethwait J."/>
            <person name="Bobe J."/>
            <person name="Guiguen Y."/>
            <person name="Dirks R."/>
        </authorList>
    </citation>
    <scope>NUCLEOTIDE SEQUENCE</scope>
    <source>
        <strain evidence="10">Tag_6206</strain>
        <tissue evidence="10">Liver</tissue>
    </source>
</reference>
<sequence>MADSSSIDYSSIPLIALNFSLRKELGLHLNPRNTVAADWATLAEMMGFSYIEIKNYEKYDNPTAKILEDWQSRCPKATVGKLVSMLEEAERKDILTELASLIEKDCIAYLKRKEESPVQVPEVDSWTPDKNGITTKDDPMGNMPEMFDAFICYCQSDIEFVHEMIRQLEQTVYRLKLCVFDRDVLPGTCVWTVTSELIEMRCKRMVAVISDEYLDSEACDFQTKFALSLCPGAQKKRLIPVLYKPMKKPFPSILRFLTVCDYTRPCTQSWFWGRLARALSLP</sequence>
<feature type="domain" description="Death" evidence="8">
    <location>
        <begin position="24"/>
        <end position="102"/>
    </location>
</feature>
<dbReference type="Gene3D" id="3.40.50.10140">
    <property type="entry name" value="Toll/interleukin-1 receptor homology (TIR) domain"/>
    <property type="match status" value="1"/>
</dbReference>
<dbReference type="InterPro" id="IPR035897">
    <property type="entry name" value="Toll_tir_struct_dom_sf"/>
</dbReference>
<dbReference type="InterPro" id="IPR011029">
    <property type="entry name" value="DEATH-like_dom_sf"/>
</dbReference>
<dbReference type="GO" id="GO:0006954">
    <property type="term" value="P:inflammatory response"/>
    <property type="evidence" value="ECO:0007669"/>
    <property type="project" value="UniProtKB-KW"/>
</dbReference>
<dbReference type="FunFam" id="1.10.533.10:FF:000029">
    <property type="entry name" value="Myeloid differentiation primary response protein MyD88"/>
    <property type="match status" value="1"/>
</dbReference>
<dbReference type="InterPro" id="IPR017281">
    <property type="entry name" value="Myelin_different_resp_MyD88"/>
</dbReference>
<evidence type="ECO:0000313" key="11">
    <source>
        <dbReference type="Proteomes" id="UP001044222"/>
    </source>
</evidence>
<evidence type="ECO:0000256" key="2">
    <source>
        <dbReference type="ARBA" id="ARBA00022490"/>
    </source>
</evidence>
<dbReference type="Pfam" id="PF13676">
    <property type="entry name" value="TIR_2"/>
    <property type="match status" value="1"/>
</dbReference>
<dbReference type="GO" id="GO:0005737">
    <property type="term" value="C:cytoplasm"/>
    <property type="evidence" value="ECO:0007669"/>
    <property type="project" value="UniProtKB-SubCell"/>
</dbReference>
<evidence type="ECO:0000256" key="7">
    <source>
        <dbReference type="PIRNR" id="PIRNR037756"/>
    </source>
</evidence>
<dbReference type="Proteomes" id="UP001044222">
    <property type="component" value="Unassembled WGS sequence"/>
</dbReference>
<evidence type="ECO:0000259" key="8">
    <source>
        <dbReference type="PROSITE" id="PS50017"/>
    </source>
</evidence>